<reference evidence="2 3" key="1">
    <citation type="submission" date="2018-11" db="EMBL/GenBank/DDBJ databases">
        <authorList>
            <consortium name="Pathogen Informatics"/>
        </authorList>
    </citation>
    <scope>NUCLEOTIDE SEQUENCE [LARGE SCALE GENOMIC DNA]</scope>
    <source>
        <strain evidence="2 3">Egypt</strain>
    </source>
</reference>
<feature type="region of interest" description="Disordered" evidence="1">
    <location>
        <begin position="178"/>
        <end position="223"/>
    </location>
</feature>
<proteinExistence type="predicted"/>
<evidence type="ECO:0000256" key="1">
    <source>
        <dbReference type="SAM" id="MobiDB-lite"/>
    </source>
</evidence>
<keyword evidence="3" id="KW-1185">Reference proteome</keyword>
<name>A0A3P8DB37_9TREM</name>
<sequence>MDLRSKPPDIPSSRKSSVVAETASMYGRYPMSSRGRTTPSPVGSGGWQPLQVESSSKPNSPRTSEPQRAPRLSALSHPPYHLPSLRDSSAGHIGSDGRGGVMAGAGSGGTNTGTCGQFSVSFEGISESGPIGTRLSPVGSSCWSSEQHISPDLTSLMSSSTNSVSAGLSLSSGRHAVSHGIYPSQAHPHPHPHPHHQPRPLQRQPSAGTGCSGGTYSTDHLKSTTHSVRSAPLCLGSPIEARCFRQL</sequence>
<feature type="compositionally biased region" description="Polar residues" evidence="1">
    <location>
        <begin position="206"/>
        <end position="223"/>
    </location>
</feature>
<feature type="region of interest" description="Disordered" evidence="1">
    <location>
        <begin position="1"/>
        <end position="104"/>
    </location>
</feature>
<feature type="non-terminal residue" evidence="2">
    <location>
        <position position="247"/>
    </location>
</feature>
<feature type="compositionally biased region" description="Gly residues" evidence="1">
    <location>
        <begin position="94"/>
        <end position="104"/>
    </location>
</feature>
<accession>A0A3P8DB37</accession>
<dbReference type="EMBL" id="UZAN01018028">
    <property type="protein sequence ID" value="VDP48512.1"/>
    <property type="molecule type" value="Genomic_DNA"/>
</dbReference>
<feature type="compositionally biased region" description="Basic residues" evidence="1">
    <location>
        <begin position="188"/>
        <end position="198"/>
    </location>
</feature>
<dbReference type="Proteomes" id="UP000272942">
    <property type="component" value="Unassembled WGS sequence"/>
</dbReference>
<gene>
    <name evidence="2" type="ORF">ECPE_LOCUS1880</name>
</gene>
<evidence type="ECO:0000313" key="2">
    <source>
        <dbReference type="EMBL" id="VDP48512.1"/>
    </source>
</evidence>
<dbReference type="AlphaFoldDB" id="A0A3P8DB37"/>
<dbReference type="OrthoDB" id="10063282at2759"/>
<protein>
    <submittedName>
        <fullName evidence="2">Uncharacterized protein</fullName>
    </submittedName>
</protein>
<organism evidence="2 3">
    <name type="scientific">Echinostoma caproni</name>
    <dbReference type="NCBI Taxonomy" id="27848"/>
    <lineage>
        <taxon>Eukaryota</taxon>
        <taxon>Metazoa</taxon>
        <taxon>Spiralia</taxon>
        <taxon>Lophotrochozoa</taxon>
        <taxon>Platyhelminthes</taxon>
        <taxon>Trematoda</taxon>
        <taxon>Digenea</taxon>
        <taxon>Plagiorchiida</taxon>
        <taxon>Echinostomata</taxon>
        <taxon>Echinostomatoidea</taxon>
        <taxon>Echinostomatidae</taxon>
        <taxon>Echinostoma</taxon>
    </lineage>
</organism>
<evidence type="ECO:0000313" key="3">
    <source>
        <dbReference type="Proteomes" id="UP000272942"/>
    </source>
</evidence>
<feature type="compositionally biased region" description="Polar residues" evidence="1">
    <location>
        <begin position="51"/>
        <end position="66"/>
    </location>
</feature>